<accession>A0ACB1B6K6</accession>
<evidence type="ECO:0000313" key="1">
    <source>
        <dbReference type="EMBL" id="CAK5126524.1"/>
    </source>
</evidence>
<keyword evidence="2" id="KW-1185">Reference proteome</keyword>
<proteinExistence type="predicted"/>
<dbReference type="EMBL" id="CAVMJV010000226">
    <property type="protein sequence ID" value="CAK5126524.1"/>
    <property type="molecule type" value="Genomic_DNA"/>
</dbReference>
<evidence type="ECO:0000313" key="2">
    <source>
        <dbReference type="Proteomes" id="UP001497535"/>
    </source>
</evidence>
<organism evidence="1 2">
    <name type="scientific">Meloidogyne enterolobii</name>
    <name type="common">Root-knot nematode worm</name>
    <name type="synonym">Meloidogyne mayaguensis</name>
    <dbReference type="NCBI Taxonomy" id="390850"/>
    <lineage>
        <taxon>Eukaryota</taxon>
        <taxon>Metazoa</taxon>
        <taxon>Ecdysozoa</taxon>
        <taxon>Nematoda</taxon>
        <taxon>Chromadorea</taxon>
        <taxon>Rhabditida</taxon>
        <taxon>Tylenchina</taxon>
        <taxon>Tylenchomorpha</taxon>
        <taxon>Tylenchoidea</taxon>
        <taxon>Meloidogynidae</taxon>
        <taxon>Meloidogyninae</taxon>
        <taxon>Meloidogyne</taxon>
    </lineage>
</organism>
<sequence length="157" mass="16890">MGIIYLAMGINGLILKREKREQQPENLDSTLEPQGTTKSGYAYDAFGIISSDEPFSSSSSSPRDPPLPPPTLKALDPSTEEPKTSTLMPTTILPTTTTPVPTTTTPKPTTHKTTKAHKTTKKAIKIFINSDPLPEGKGDRKIKAFGRLLIPSDTGSA</sequence>
<protein>
    <submittedName>
        <fullName evidence="1">Uncharacterized protein</fullName>
    </submittedName>
</protein>
<comment type="caution">
    <text evidence="1">The sequence shown here is derived from an EMBL/GenBank/DDBJ whole genome shotgun (WGS) entry which is preliminary data.</text>
</comment>
<gene>
    <name evidence="1" type="ORF">MENTE1834_LOCUS48298</name>
</gene>
<name>A0ACB1B6K6_MELEN</name>
<dbReference type="Proteomes" id="UP001497535">
    <property type="component" value="Unassembled WGS sequence"/>
</dbReference>
<reference evidence="1" key="1">
    <citation type="submission" date="2023-11" db="EMBL/GenBank/DDBJ databases">
        <authorList>
            <person name="Poullet M."/>
        </authorList>
    </citation>
    <scope>NUCLEOTIDE SEQUENCE</scope>
    <source>
        <strain evidence="1">E1834</strain>
    </source>
</reference>